<protein>
    <recommendedName>
        <fullName evidence="5">Leucine-rich repeat-containing protein 61</fullName>
    </recommendedName>
</protein>
<dbReference type="GO" id="GO:0005737">
    <property type="term" value="C:cytoplasm"/>
    <property type="evidence" value="ECO:0000318"/>
    <property type="project" value="GO_Central"/>
</dbReference>
<evidence type="ECO:0000313" key="3">
    <source>
        <dbReference type="Ensembl" id="ENSCINP00000016327.3"/>
    </source>
</evidence>
<dbReference type="GeneTree" id="ENSGT00390000006479"/>
<evidence type="ECO:0000313" key="4">
    <source>
        <dbReference type="Proteomes" id="UP000008144"/>
    </source>
</evidence>
<reference evidence="4" key="1">
    <citation type="journal article" date="2002" name="Science">
        <title>The draft genome of Ciona intestinalis: insights into chordate and vertebrate origins.</title>
        <authorList>
            <person name="Dehal P."/>
            <person name="Satou Y."/>
            <person name="Campbell R.K."/>
            <person name="Chapman J."/>
            <person name="Degnan B."/>
            <person name="De Tomaso A."/>
            <person name="Davidson B."/>
            <person name="Di Gregorio A."/>
            <person name="Gelpke M."/>
            <person name="Goodstein D.M."/>
            <person name="Harafuji N."/>
            <person name="Hastings K.E."/>
            <person name="Ho I."/>
            <person name="Hotta K."/>
            <person name="Huang W."/>
            <person name="Kawashima T."/>
            <person name="Lemaire P."/>
            <person name="Martinez D."/>
            <person name="Meinertzhagen I.A."/>
            <person name="Necula S."/>
            <person name="Nonaka M."/>
            <person name="Putnam N."/>
            <person name="Rash S."/>
            <person name="Saiga H."/>
            <person name="Satake M."/>
            <person name="Terry A."/>
            <person name="Yamada L."/>
            <person name="Wang H.G."/>
            <person name="Awazu S."/>
            <person name="Azumi K."/>
            <person name="Boore J."/>
            <person name="Branno M."/>
            <person name="Chin-Bow S."/>
            <person name="DeSantis R."/>
            <person name="Doyle S."/>
            <person name="Francino P."/>
            <person name="Keys D.N."/>
            <person name="Haga S."/>
            <person name="Hayashi H."/>
            <person name="Hino K."/>
            <person name="Imai K.S."/>
            <person name="Inaba K."/>
            <person name="Kano S."/>
            <person name="Kobayashi K."/>
            <person name="Kobayashi M."/>
            <person name="Lee B.I."/>
            <person name="Makabe K.W."/>
            <person name="Manohar C."/>
            <person name="Matassi G."/>
            <person name="Medina M."/>
            <person name="Mochizuki Y."/>
            <person name="Mount S."/>
            <person name="Morishita T."/>
            <person name="Miura S."/>
            <person name="Nakayama A."/>
            <person name="Nishizaka S."/>
            <person name="Nomoto H."/>
            <person name="Ohta F."/>
            <person name="Oishi K."/>
            <person name="Rigoutsos I."/>
            <person name="Sano M."/>
            <person name="Sasaki A."/>
            <person name="Sasakura Y."/>
            <person name="Shoguchi E."/>
            <person name="Shin-i T."/>
            <person name="Spagnuolo A."/>
            <person name="Stainier D."/>
            <person name="Suzuki M.M."/>
            <person name="Tassy O."/>
            <person name="Takatori N."/>
            <person name="Tokuoka M."/>
            <person name="Yagi K."/>
            <person name="Yoshizaki F."/>
            <person name="Wada S."/>
            <person name="Zhang C."/>
            <person name="Hyatt P.D."/>
            <person name="Larimer F."/>
            <person name="Detter C."/>
            <person name="Doggett N."/>
            <person name="Glavina T."/>
            <person name="Hawkins T."/>
            <person name="Richardson P."/>
            <person name="Lucas S."/>
            <person name="Kohara Y."/>
            <person name="Levine M."/>
            <person name="Satoh N."/>
            <person name="Rokhsar D.S."/>
        </authorList>
    </citation>
    <scope>NUCLEOTIDE SEQUENCE [LARGE SCALE GENOMIC DNA]</scope>
</reference>
<dbReference type="SUPFAM" id="SSF52058">
    <property type="entry name" value="L domain-like"/>
    <property type="match status" value="1"/>
</dbReference>
<dbReference type="GO" id="GO:0036158">
    <property type="term" value="P:outer dynein arm assembly"/>
    <property type="evidence" value="ECO:0000318"/>
    <property type="project" value="GO_Central"/>
</dbReference>
<accession>F6WR70</accession>
<dbReference type="HOGENOM" id="CLU_1073482_0_0_1"/>
<organism evidence="3 4">
    <name type="scientific">Ciona intestinalis</name>
    <name type="common">Transparent sea squirt</name>
    <name type="synonym">Ascidia intestinalis</name>
    <dbReference type="NCBI Taxonomy" id="7719"/>
    <lineage>
        <taxon>Eukaryota</taxon>
        <taxon>Metazoa</taxon>
        <taxon>Chordata</taxon>
        <taxon>Tunicata</taxon>
        <taxon>Ascidiacea</taxon>
        <taxon>Phlebobranchia</taxon>
        <taxon>Cionidae</taxon>
        <taxon>Ciona</taxon>
    </lineage>
</organism>
<dbReference type="Gene3D" id="3.80.10.10">
    <property type="entry name" value="Ribonuclease Inhibitor"/>
    <property type="match status" value="1"/>
</dbReference>
<dbReference type="PROSITE" id="PS51450">
    <property type="entry name" value="LRR"/>
    <property type="match status" value="3"/>
</dbReference>
<reference evidence="3" key="3">
    <citation type="submission" date="2025-08" db="UniProtKB">
        <authorList>
            <consortium name="Ensembl"/>
        </authorList>
    </citation>
    <scope>IDENTIFICATION</scope>
</reference>
<dbReference type="OMA" id="LSNPMCN"/>
<evidence type="ECO:0000256" key="1">
    <source>
        <dbReference type="ARBA" id="ARBA00022614"/>
    </source>
</evidence>
<dbReference type="STRING" id="7719.ENSCINP00000016327"/>
<dbReference type="AlphaFoldDB" id="F6WR70"/>
<proteinExistence type="predicted"/>
<keyword evidence="2" id="KW-0677">Repeat</keyword>
<dbReference type="Pfam" id="PF13855">
    <property type="entry name" value="LRR_8"/>
    <property type="match status" value="1"/>
</dbReference>
<dbReference type="PANTHER" id="PTHR18849">
    <property type="entry name" value="LEUCINE RICH REPEAT PROTEIN"/>
    <property type="match status" value="1"/>
</dbReference>
<reference evidence="3" key="2">
    <citation type="journal article" date="2008" name="Genome Biol.">
        <title>Improved genome assembly and evidence-based global gene model set for the chordate Ciona intestinalis: new insight into intron and operon populations.</title>
        <authorList>
            <person name="Satou Y."/>
            <person name="Mineta K."/>
            <person name="Ogasawara M."/>
            <person name="Sasakura Y."/>
            <person name="Shoguchi E."/>
            <person name="Ueno K."/>
            <person name="Yamada L."/>
            <person name="Matsumoto J."/>
            <person name="Wasserscheid J."/>
            <person name="Dewar K."/>
            <person name="Wiley G.B."/>
            <person name="Macmil S.L."/>
            <person name="Roe B.A."/>
            <person name="Zeller R.W."/>
            <person name="Hastings K.E."/>
            <person name="Lemaire P."/>
            <person name="Lindquist E."/>
            <person name="Endo T."/>
            <person name="Hotta K."/>
            <person name="Inaba K."/>
        </authorList>
    </citation>
    <scope>NUCLEOTIDE SEQUENCE [LARGE SCALE GENOMIC DNA]</scope>
    <source>
        <strain evidence="3">wild type</strain>
    </source>
</reference>
<dbReference type="PANTHER" id="PTHR18849:SF8">
    <property type="entry name" value="LEUCINE-RICH REPEAT-CONTAINING PROTEIN 61"/>
    <property type="match status" value="1"/>
</dbReference>
<keyword evidence="4" id="KW-1185">Reference proteome</keyword>
<dbReference type="Ensembl" id="ENSCINT00000016327.3">
    <property type="protein sequence ID" value="ENSCINP00000016327.3"/>
    <property type="gene ID" value="ENSCING00000007981.3"/>
</dbReference>
<evidence type="ECO:0000256" key="2">
    <source>
        <dbReference type="ARBA" id="ARBA00022737"/>
    </source>
</evidence>
<dbReference type="Proteomes" id="UP000008144">
    <property type="component" value="Chromosome 4"/>
</dbReference>
<evidence type="ECO:0008006" key="5">
    <source>
        <dbReference type="Google" id="ProtNLM"/>
    </source>
</evidence>
<keyword evidence="1" id="KW-0433">Leucine-rich repeat</keyword>
<sequence length="239" mass="26847">MASSTKSEEDVLTSEMILSHSGEFEIESVEILYFDHKHIVDLGALFKCKNLSRLDVSYNQISVISAMRGLKQLTYLNISSNRITNLDPLSGMENLEELNAAGNMIGSMDRLKCLCSIASLKKLRLYDGIKKLSNLVCDNDLYHKSALKMLPQLMMLDGERVKGPGSDLYKICQELDEQIKCGRPFGPVVERPLPGPWFDSKQLTLPEVHTSSNNDIMEFQKVLRECKKADETASVVLDQ</sequence>
<dbReference type="InterPro" id="IPR032675">
    <property type="entry name" value="LRR_dom_sf"/>
</dbReference>
<name>F6WR70_CIOIN</name>
<dbReference type="EMBL" id="EAAA01001910">
    <property type="status" value="NOT_ANNOTATED_CDS"/>
    <property type="molecule type" value="Genomic_DNA"/>
</dbReference>
<reference evidence="3" key="4">
    <citation type="submission" date="2025-09" db="UniProtKB">
        <authorList>
            <consortium name="Ensembl"/>
        </authorList>
    </citation>
    <scope>IDENTIFICATION</scope>
</reference>
<dbReference type="InParanoid" id="F6WR70"/>
<dbReference type="InterPro" id="IPR001611">
    <property type="entry name" value="Leu-rich_rpt"/>
</dbReference>